<organism evidence="2 3">
    <name type="scientific">Elusimicrobium minutum (strain Pei191)</name>
    <dbReference type="NCBI Taxonomy" id="445932"/>
    <lineage>
        <taxon>Bacteria</taxon>
        <taxon>Pseudomonadati</taxon>
        <taxon>Elusimicrobiota</taxon>
        <taxon>Elusimicrobia</taxon>
        <taxon>Elusimicrobiales</taxon>
        <taxon>Elusimicrobiaceae</taxon>
        <taxon>Elusimicrobium</taxon>
    </lineage>
</organism>
<evidence type="ECO:0000313" key="3">
    <source>
        <dbReference type="Proteomes" id="UP000001029"/>
    </source>
</evidence>
<dbReference type="Proteomes" id="UP000001029">
    <property type="component" value="Chromosome"/>
</dbReference>
<dbReference type="EMBL" id="CP001055">
    <property type="protein sequence ID" value="ACC98326.1"/>
    <property type="molecule type" value="Genomic_DNA"/>
</dbReference>
<feature type="chain" id="PRO_5002779862" evidence="1">
    <location>
        <begin position="20"/>
        <end position="468"/>
    </location>
</feature>
<proteinExistence type="predicted"/>
<dbReference type="HOGENOM" id="CLU_583601_0_0_0"/>
<protein>
    <submittedName>
        <fullName evidence="2">Uncharacterized protein</fullName>
    </submittedName>
</protein>
<sequence>MKRFSAFFLLALSAVFSYGASPYGTYETLSRPEKDVFLFDKITDPNINEITYCIAQPEGKSGISDKNLDLHIKAAFKEWTYGMALRIKKEGRQEEFKDLIKILERKIEFKRIYNCDLSNNPKFVQYFPTHKHGQTADINFIEAPKYCQAIHGSSVTTAFFSMQPNVPPYICIAKNIIDVILYAEENRDIPTIITSEEKELVKQIPFLMQKIAYGKYTPREQDLIWKLNKSFFYDDDPTYFSIITHELGHAFALTDQYTSRGEDVLYSSSKTGQGLMMRGYESISCDEVDGIIAKFYKGKNKTFTRFCDENIKIKNGVEVTQKDTPVKLFVGKNSKHISILTPTSPENLTYKEERLIDNKPLNDEIRETLKTLNIDYSKTSPDTLITIYAKGLMKAGNLPSGTWQVNVNLEGKLTLVEVNYNEDGTINSVKQKPLSSDTMAKKIADFKNIDTSKIEKIIDETNPLFRQR</sequence>
<keyword evidence="3" id="KW-1185">Reference proteome</keyword>
<reference evidence="2 3" key="1">
    <citation type="journal article" date="2009" name="Appl. Environ. Microbiol.">
        <title>Genomic analysis of 'Elusimicrobium minutum,' the first cultivated representative of the phylum 'Elusimicrobia' (formerly termite group 1).</title>
        <authorList>
            <person name="Herlemann D.P.R."/>
            <person name="Geissinger O."/>
            <person name="Ikeda-Ohtsubo W."/>
            <person name="Kunin V."/>
            <person name="Sun H."/>
            <person name="Lapidus A."/>
            <person name="Hugenholtz P."/>
            <person name="Brune A."/>
        </authorList>
    </citation>
    <scope>NUCLEOTIDE SEQUENCE [LARGE SCALE GENOMIC DNA]</scope>
    <source>
        <strain evidence="2 3">Pei191</strain>
    </source>
</reference>
<name>B2KCT0_ELUMP</name>
<accession>B2KCT0</accession>
<dbReference type="KEGG" id="emi:Emin_0771"/>
<dbReference type="RefSeq" id="WP_012414941.1">
    <property type="nucleotide sequence ID" value="NC_010644.1"/>
</dbReference>
<keyword evidence="1" id="KW-0732">Signal</keyword>
<feature type="signal peptide" evidence="1">
    <location>
        <begin position="1"/>
        <end position="19"/>
    </location>
</feature>
<gene>
    <name evidence="2" type="ordered locus">Emin_0771</name>
</gene>
<evidence type="ECO:0000313" key="2">
    <source>
        <dbReference type="EMBL" id="ACC98326.1"/>
    </source>
</evidence>
<dbReference type="AlphaFoldDB" id="B2KCT0"/>
<evidence type="ECO:0000256" key="1">
    <source>
        <dbReference type="SAM" id="SignalP"/>
    </source>
</evidence>